<accession>A0ABS8X8P8</accession>
<evidence type="ECO:0000313" key="4">
    <source>
        <dbReference type="Proteomes" id="UP001201463"/>
    </source>
</evidence>
<dbReference type="Pfam" id="PF07811">
    <property type="entry name" value="TadE"/>
    <property type="match status" value="1"/>
</dbReference>
<feature type="domain" description="TadE-like" evidence="2">
    <location>
        <begin position="9"/>
        <end position="51"/>
    </location>
</feature>
<organism evidence="3 4">
    <name type="scientific">Pelomonas caseinilytica</name>
    <dbReference type="NCBI Taxonomy" id="2906763"/>
    <lineage>
        <taxon>Bacteria</taxon>
        <taxon>Pseudomonadati</taxon>
        <taxon>Pseudomonadota</taxon>
        <taxon>Betaproteobacteria</taxon>
        <taxon>Burkholderiales</taxon>
        <taxon>Sphaerotilaceae</taxon>
        <taxon>Roseateles</taxon>
    </lineage>
</organism>
<evidence type="ECO:0000256" key="1">
    <source>
        <dbReference type="SAM" id="Phobius"/>
    </source>
</evidence>
<proteinExistence type="predicted"/>
<dbReference type="EMBL" id="JAJTWT010000003">
    <property type="protein sequence ID" value="MCE4537116.1"/>
    <property type="molecule type" value="Genomic_DNA"/>
</dbReference>
<protein>
    <submittedName>
        <fullName evidence="3">Pilus assembly protein</fullName>
    </submittedName>
</protein>
<evidence type="ECO:0000313" key="3">
    <source>
        <dbReference type="EMBL" id="MCE4537116.1"/>
    </source>
</evidence>
<dbReference type="Proteomes" id="UP001201463">
    <property type="component" value="Unassembled WGS sequence"/>
</dbReference>
<sequence length="233" mass="25850">MKPVSRQRGATLMEFVIVFPIAAMLVLGLIQAGFIYMAKLTLNHATFMAARVGATHNADVGTMRTALVRGLIPFHQNNFEANDSQRLLAAWGRAQAENLNPLTRPTLDRLNPSPQSFSDFGVKDPKVKATYIPNDNLEWRANTLGKTSQQNLRDANLLKIRVVYGYELKVPLMAGIIRRVMCSGSSGVKAWGDVSMLQSVYTPANMNCIRYYSQGRLPIESTAIVEMQSPAYQ</sequence>
<comment type="caution">
    <text evidence="3">The sequence shown here is derived from an EMBL/GenBank/DDBJ whole genome shotgun (WGS) entry which is preliminary data.</text>
</comment>
<keyword evidence="1" id="KW-1133">Transmembrane helix</keyword>
<dbReference type="RefSeq" id="WP_233390895.1">
    <property type="nucleotide sequence ID" value="NZ_JAJTWT010000003.1"/>
</dbReference>
<feature type="transmembrane region" description="Helical" evidence="1">
    <location>
        <begin position="12"/>
        <end position="38"/>
    </location>
</feature>
<keyword evidence="1" id="KW-0472">Membrane</keyword>
<dbReference type="InterPro" id="IPR012495">
    <property type="entry name" value="TadE-like_dom"/>
</dbReference>
<keyword evidence="4" id="KW-1185">Reference proteome</keyword>
<evidence type="ECO:0000259" key="2">
    <source>
        <dbReference type="Pfam" id="PF07811"/>
    </source>
</evidence>
<name>A0ABS8X8P8_9BURK</name>
<gene>
    <name evidence="3" type="ORF">LXT12_07625</name>
</gene>
<keyword evidence="1" id="KW-0812">Transmembrane</keyword>
<reference evidence="3 4" key="1">
    <citation type="submission" date="2021-12" db="EMBL/GenBank/DDBJ databases">
        <title>Genome seq of p7.</title>
        <authorList>
            <person name="Seo T."/>
        </authorList>
    </citation>
    <scope>NUCLEOTIDE SEQUENCE [LARGE SCALE GENOMIC DNA]</scope>
    <source>
        <strain evidence="3 4">P7</strain>
    </source>
</reference>